<comment type="caution">
    <text evidence="3">The sequence shown here is derived from an EMBL/GenBank/DDBJ whole genome shotgun (WGS) entry which is preliminary data.</text>
</comment>
<dbReference type="AlphaFoldDB" id="A0A6G0TSF0"/>
<dbReference type="SUPFAM" id="SSF117281">
    <property type="entry name" value="Kelch motif"/>
    <property type="match status" value="1"/>
</dbReference>
<sequence length="214" mass="24616">MRGVIQCDEFLSLSSEAVEEIIKLIPYDEDNEKQIVTNEYTVINKILSEHILRKATCEQQVILVFGWSLTMSECFTEWYDLCTCQWNIGSKISGCDKKTSLVVQDGHFVYAFSSLCTFKSIYRLDLSLRPLSWVETKSMYYQRSQLGVAILNYWIYAVGGFNGNHELNEVEAFDVHTKELKMVSSMFISRANVSVGVLDNFLYAESLVEYQDNI</sequence>
<organism evidence="3 4">
    <name type="scientific">Aphis glycines</name>
    <name type="common">Soybean aphid</name>
    <dbReference type="NCBI Taxonomy" id="307491"/>
    <lineage>
        <taxon>Eukaryota</taxon>
        <taxon>Metazoa</taxon>
        <taxon>Ecdysozoa</taxon>
        <taxon>Arthropoda</taxon>
        <taxon>Hexapoda</taxon>
        <taxon>Insecta</taxon>
        <taxon>Pterygota</taxon>
        <taxon>Neoptera</taxon>
        <taxon>Paraneoptera</taxon>
        <taxon>Hemiptera</taxon>
        <taxon>Sternorrhyncha</taxon>
        <taxon>Aphidomorpha</taxon>
        <taxon>Aphidoidea</taxon>
        <taxon>Aphididae</taxon>
        <taxon>Aphidini</taxon>
        <taxon>Aphis</taxon>
        <taxon>Aphis</taxon>
    </lineage>
</organism>
<proteinExistence type="predicted"/>
<name>A0A6G0TSF0_APHGL</name>
<evidence type="ECO:0000256" key="1">
    <source>
        <dbReference type="ARBA" id="ARBA00022441"/>
    </source>
</evidence>
<dbReference type="OrthoDB" id="45365at2759"/>
<protein>
    <recommendedName>
        <fullName evidence="5">BACK domain-containing protein</fullName>
    </recommendedName>
</protein>
<evidence type="ECO:0000313" key="4">
    <source>
        <dbReference type="Proteomes" id="UP000475862"/>
    </source>
</evidence>
<evidence type="ECO:0008006" key="5">
    <source>
        <dbReference type="Google" id="ProtNLM"/>
    </source>
</evidence>
<dbReference type="SMART" id="SM00612">
    <property type="entry name" value="Kelch"/>
    <property type="match status" value="1"/>
</dbReference>
<keyword evidence="4" id="KW-1185">Reference proteome</keyword>
<dbReference type="InterPro" id="IPR015915">
    <property type="entry name" value="Kelch-typ_b-propeller"/>
</dbReference>
<reference evidence="3 4" key="1">
    <citation type="submission" date="2019-08" db="EMBL/GenBank/DDBJ databases">
        <title>The genome of the soybean aphid Biotype 1, its phylome, world population structure and adaptation to the North American continent.</title>
        <authorList>
            <person name="Giordano R."/>
            <person name="Donthu R.K."/>
            <person name="Hernandez A.G."/>
            <person name="Wright C.L."/>
            <person name="Zimin A.V."/>
        </authorList>
    </citation>
    <scope>NUCLEOTIDE SEQUENCE [LARGE SCALE GENOMIC DNA]</scope>
    <source>
        <tissue evidence="3">Whole aphids</tissue>
    </source>
</reference>
<keyword evidence="2" id="KW-0677">Repeat</keyword>
<gene>
    <name evidence="3" type="ORF">AGLY_006471</name>
</gene>
<dbReference type="Proteomes" id="UP000475862">
    <property type="component" value="Unassembled WGS sequence"/>
</dbReference>
<evidence type="ECO:0000313" key="3">
    <source>
        <dbReference type="EMBL" id="KAE9537448.1"/>
    </source>
</evidence>
<dbReference type="EMBL" id="VYZN01000018">
    <property type="protein sequence ID" value="KAE9537448.1"/>
    <property type="molecule type" value="Genomic_DNA"/>
</dbReference>
<accession>A0A6G0TSF0</accession>
<dbReference type="PANTHER" id="PTHR24412">
    <property type="entry name" value="KELCH PROTEIN"/>
    <property type="match status" value="1"/>
</dbReference>
<dbReference type="Gene3D" id="2.120.10.80">
    <property type="entry name" value="Kelch-type beta propeller"/>
    <property type="match status" value="1"/>
</dbReference>
<dbReference type="InterPro" id="IPR006652">
    <property type="entry name" value="Kelch_1"/>
</dbReference>
<dbReference type="PANTHER" id="PTHR24412:SF441">
    <property type="entry name" value="KELCH-LIKE PROTEIN 28"/>
    <property type="match status" value="1"/>
</dbReference>
<dbReference type="Pfam" id="PF01344">
    <property type="entry name" value="Kelch_1"/>
    <property type="match status" value="1"/>
</dbReference>
<keyword evidence="1" id="KW-0880">Kelch repeat</keyword>
<evidence type="ECO:0000256" key="2">
    <source>
        <dbReference type="ARBA" id="ARBA00022737"/>
    </source>
</evidence>